<dbReference type="PROSITE" id="PS00131">
    <property type="entry name" value="CARBOXYPEPT_SER_SER"/>
    <property type="match status" value="1"/>
</dbReference>
<dbReference type="InterPro" id="IPR029058">
    <property type="entry name" value="AB_hydrolase_fold"/>
</dbReference>
<reference evidence="10 11" key="1">
    <citation type="submission" date="2017-09" db="EMBL/GenBank/DDBJ databases">
        <title>WGS assembly of Aquilegia coerulea Goldsmith.</title>
        <authorList>
            <person name="Hodges S."/>
            <person name="Kramer E."/>
            <person name="Nordborg M."/>
            <person name="Tomkins J."/>
            <person name="Borevitz J."/>
            <person name="Derieg N."/>
            <person name="Yan J."/>
            <person name="Mihaltcheva S."/>
            <person name="Hayes R.D."/>
            <person name="Rokhsar D."/>
        </authorList>
    </citation>
    <scope>NUCLEOTIDE SEQUENCE [LARGE SCALE GENOMIC DNA]</scope>
    <source>
        <strain evidence="11">cv. Goldsmith</strain>
    </source>
</reference>
<keyword evidence="9" id="KW-0645">Protease</keyword>
<evidence type="ECO:0000256" key="1">
    <source>
        <dbReference type="ARBA" id="ARBA00004613"/>
    </source>
</evidence>
<dbReference type="PROSITE" id="PS00560">
    <property type="entry name" value="CARBOXYPEPT_SER_HIS"/>
    <property type="match status" value="1"/>
</dbReference>
<keyword evidence="5 9" id="KW-0732">Signal</keyword>
<evidence type="ECO:0000256" key="5">
    <source>
        <dbReference type="ARBA" id="ARBA00022729"/>
    </source>
</evidence>
<keyword evidence="4 9" id="KW-0121">Carboxypeptidase</keyword>
<name>A0A2G5DT32_AQUCA</name>
<dbReference type="Proteomes" id="UP000230069">
    <property type="component" value="Unassembled WGS sequence"/>
</dbReference>
<dbReference type="Gene3D" id="3.40.50.11320">
    <property type="match status" value="1"/>
</dbReference>
<dbReference type="GO" id="GO:0006508">
    <property type="term" value="P:proteolysis"/>
    <property type="evidence" value="ECO:0007669"/>
    <property type="project" value="UniProtKB-KW"/>
</dbReference>
<evidence type="ECO:0000256" key="4">
    <source>
        <dbReference type="ARBA" id="ARBA00022645"/>
    </source>
</evidence>
<dbReference type="EC" id="3.4.16.-" evidence="9"/>
<evidence type="ECO:0000256" key="3">
    <source>
        <dbReference type="ARBA" id="ARBA00022525"/>
    </source>
</evidence>
<dbReference type="GO" id="GO:0005773">
    <property type="term" value="C:vacuole"/>
    <property type="evidence" value="ECO:0007669"/>
    <property type="project" value="TreeGrafter"/>
</dbReference>
<dbReference type="InterPro" id="IPR001563">
    <property type="entry name" value="Peptidase_S10"/>
</dbReference>
<protein>
    <recommendedName>
        <fullName evidence="9">Carboxypeptidase</fullName>
        <ecNumber evidence="9">3.4.16.-</ecNumber>
    </recommendedName>
</protein>
<dbReference type="Gene3D" id="6.10.250.940">
    <property type="match status" value="1"/>
</dbReference>
<proteinExistence type="inferred from homology"/>
<dbReference type="Pfam" id="PF00450">
    <property type="entry name" value="Peptidase_S10"/>
    <property type="match status" value="1"/>
</dbReference>
<evidence type="ECO:0000256" key="8">
    <source>
        <dbReference type="ARBA" id="ARBA00023180"/>
    </source>
</evidence>
<keyword evidence="7" id="KW-1015">Disulfide bond</keyword>
<sequence length="531" mass="59289">MTTRGAGTSLFFVVVLVFSSSVAYVHSYGGRGENPLSDFIRIQRRKQIELLSSPGGANIVPGPINAAVNEQIDYEGLRKQAPQPVPDFPVYMEPQDGLKTADKIVSLPGQPRVNFNQYSGYVTVDGNAGRALFYYFVEATRFPSTKPLVLWLNGGPGCSSLGSGALAALGPFRVHKNGRTLKRNPYAWNKKANIIFLESPAFVGFSYSNRSSDFNSSGDTRTAHDAYTFLINWLERFPEYKNRELYLAGESYAGHYVPQLADVIIQKNIMPTTSQNMIINLQGLAVGNGLLDELLYMKSRIEFYYTHSLISEEMKDKLISCAPIVSNACTKLESIFEEEVTKDIMSYNIYSPACNSTSDSYNAPNTRYDPCIQDYVRQYLNIPQVQKALHANVTGLPYTWNECNDNLRYNWTEKELTILPILRDLMASGLNIWLYGGDTDGAVPLLGIQSSIKELGATVKTEWYPWYNSPKEVGGFAVEYENLTFVTVRGAGHFVPSYQPSRAYTMFSSFLEGTLPPTETTVRPKEIAVKI</sequence>
<evidence type="ECO:0000313" key="11">
    <source>
        <dbReference type="Proteomes" id="UP000230069"/>
    </source>
</evidence>
<dbReference type="GO" id="GO:0004185">
    <property type="term" value="F:serine-type carboxypeptidase activity"/>
    <property type="evidence" value="ECO:0007669"/>
    <property type="project" value="UniProtKB-UniRule"/>
</dbReference>
<dbReference type="Gene3D" id="3.40.50.1820">
    <property type="entry name" value="alpha/beta hydrolase"/>
    <property type="match status" value="1"/>
</dbReference>
<accession>A0A2G5DT32</accession>
<evidence type="ECO:0000256" key="6">
    <source>
        <dbReference type="ARBA" id="ARBA00022801"/>
    </source>
</evidence>
<keyword evidence="11" id="KW-1185">Reference proteome</keyword>
<evidence type="ECO:0000256" key="2">
    <source>
        <dbReference type="ARBA" id="ARBA00009431"/>
    </source>
</evidence>
<evidence type="ECO:0000256" key="7">
    <source>
        <dbReference type="ARBA" id="ARBA00023157"/>
    </source>
</evidence>
<feature type="chain" id="PRO_5013421595" description="Carboxypeptidase" evidence="9">
    <location>
        <begin position="28"/>
        <end position="531"/>
    </location>
</feature>
<dbReference type="OrthoDB" id="443318at2759"/>
<dbReference type="InterPro" id="IPR033124">
    <property type="entry name" value="Ser_caboxypep_his_AS"/>
</dbReference>
<keyword evidence="8" id="KW-0325">Glycoprotein</keyword>
<dbReference type="GO" id="GO:0005576">
    <property type="term" value="C:extracellular region"/>
    <property type="evidence" value="ECO:0007669"/>
    <property type="project" value="UniProtKB-SubCell"/>
</dbReference>
<organism evidence="10 11">
    <name type="scientific">Aquilegia coerulea</name>
    <name type="common">Rocky mountain columbine</name>
    <dbReference type="NCBI Taxonomy" id="218851"/>
    <lineage>
        <taxon>Eukaryota</taxon>
        <taxon>Viridiplantae</taxon>
        <taxon>Streptophyta</taxon>
        <taxon>Embryophyta</taxon>
        <taxon>Tracheophyta</taxon>
        <taxon>Spermatophyta</taxon>
        <taxon>Magnoliopsida</taxon>
        <taxon>Ranunculales</taxon>
        <taxon>Ranunculaceae</taxon>
        <taxon>Thalictroideae</taxon>
        <taxon>Aquilegia</taxon>
    </lineage>
</organism>
<dbReference type="SUPFAM" id="SSF53474">
    <property type="entry name" value="alpha/beta-Hydrolases"/>
    <property type="match status" value="1"/>
</dbReference>
<dbReference type="PANTHER" id="PTHR11802">
    <property type="entry name" value="SERINE PROTEASE FAMILY S10 SERINE CARBOXYPEPTIDASE"/>
    <property type="match status" value="1"/>
</dbReference>
<dbReference type="FunFam" id="3.40.50.1820:FF:000030">
    <property type="entry name" value="Carboxypeptidase"/>
    <property type="match status" value="1"/>
</dbReference>
<comment type="similarity">
    <text evidence="2 9">Belongs to the peptidase S10 family.</text>
</comment>
<dbReference type="PANTHER" id="PTHR11802:SF460">
    <property type="entry name" value="CARBOXYPEPTIDASE"/>
    <property type="match status" value="1"/>
</dbReference>
<keyword evidence="6 9" id="KW-0378">Hydrolase</keyword>
<comment type="subcellular location">
    <subcellularLocation>
        <location evidence="1">Secreted</location>
    </subcellularLocation>
</comment>
<dbReference type="InterPro" id="IPR018202">
    <property type="entry name" value="Ser_caboxypep_ser_AS"/>
</dbReference>
<dbReference type="InParanoid" id="A0A2G5DT32"/>
<gene>
    <name evidence="10" type="ORF">AQUCO_01500149v1</name>
</gene>
<dbReference type="AlphaFoldDB" id="A0A2G5DT32"/>
<evidence type="ECO:0000256" key="9">
    <source>
        <dbReference type="RuleBase" id="RU361156"/>
    </source>
</evidence>
<dbReference type="PRINTS" id="PR00724">
    <property type="entry name" value="CRBOXYPTASEC"/>
</dbReference>
<keyword evidence="3" id="KW-0964">Secreted</keyword>
<evidence type="ECO:0000313" key="10">
    <source>
        <dbReference type="EMBL" id="PIA46407.1"/>
    </source>
</evidence>
<feature type="signal peptide" evidence="9">
    <location>
        <begin position="1"/>
        <end position="27"/>
    </location>
</feature>
<dbReference type="FunFam" id="3.40.50.11320:FF:000002">
    <property type="entry name" value="Carboxypeptidase"/>
    <property type="match status" value="1"/>
</dbReference>
<dbReference type="EMBL" id="KZ305032">
    <property type="protein sequence ID" value="PIA46407.1"/>
    <property type="molecule type" value="Genomic_DNA"/>
</dbReference>